<dbReference type="Proteomes" id="UP001548832">
    <property type="component" value="Unassembled WGS sequence"/>
</dbReference>
<gene>
    <name evidence="7" type="ORF">ABVQ20_34020</name>
</gene>
<proteinExistence type="inferred from homology"/>
<dbReference type="PANTHER" id="PTHR34001">
    <property type="entry name" value="BLL7405 PROTEIN"/>
    <property type="match status" value="1"/>
</dbReference>
<dbReference type="InterPro" id="IPR027385">
    <property type="entry name" value="Beta-barrel_OMP"/>
</dbReference>
<dbReference type="InterPro" id="IPR051692">
    <property type="entry name" value="OMP-like"/>
</dbReference>
<dbReference type="RefSeq" id="WP_354464201.1">
    <property type="nucleotide sequence ID" value="NZ_JBEWSZ010000006.1"/>
</dbReference>
<dbReference type="InterPro" id="IPR011250">
    <property type="entry name" value="OMP/PagP_B-barrel"/>
</dbReference>
<organism evidence="7 8">
    <name type="scientific">Mesorhizobium shangrilense</name>
    <dbReference type="NCBI Taxonomy" id="460060"/>
    <lineage>
        <taxon>Bacteria</taxon>
        <taxon>Pseudomonadati</taxon>
        <taxon>Pseudomonadota</taxon>
        <taxon>Alphaproteobacteria</taxon>
        <taxon>Hyphomicrobiales</taxon>
        <taxon>Phyllobacteriaceae</taxon>
        <taxon>Mesorhizobium</taxon>
    </lineage>
</organism>
<dbReference type="Gene3D" id="2.40.160.20">
    <property type="match status" value="1"/>
</dbReference>
<evidence type="ECO:0000256" key="4">
    <source>
        <dbReference type="ARBA" id="ARBA00023237"/>
    </source>
</evidence>
<comment type="subcellular location">
    <subcellularLocation>
        <location evidence="1">Cell outer membrane</location>
    </subcellularLocation>
</comment>
<dbReference type="PANTHER" id="PTHR34001:SF3">
    <property type="entry name" value="BLL7405 PROTEIN"/>
    <property type="match status" value="1"/>
</dbReference>
<evidence type="ECO:0000256" key="5">
    <source>
        <dbReference type="ARBA" id="ARBA00038306"/>
    </source>
</evidence>
<protein>
    <submittedName>
        <fullName evidence="7">Outer membrane protein</fullName>
    </submittedName>
</protein>
<dbReference type="EMBL" id="JBEWSZ010000006">
    <property type="protein sequence ID" value="MET2831976.1"/>
    <property type="molecule type" value="Genomic_DNA"/>
</dbReference>
<keyword evidence="4" id="KW-0998">Cell outer membrane</keyword>
<evidence type="ECO:0000256" key="3">
    <source>
        <dbReference type="ARBA" id="ARBA00023136"/>
    </source>
</evidence>
<dbReference type="InterPro" id="IPR006315">
    <property type="entry name" value="OM_autotransptr_brl_dom"/>
</dbReference>
<evidence type="ECO:0000259" key="6">
    <source>
        <dbReference type="Pfam" id="PF13505"/>
    </source>
</evidence>
<keyword evidence="8" id="KW-1185">Reference proteome</keyword>
<evidence type="ECO:0000313" key="7">
    <source>
        <dbReference type="EMBL" id="MET2831976.1"/>
    </source>
</evidence>
<evidence type="ECO:0000313" key="8">
    <source>
        <dbReference type="Proteomes" id="UP001548832"/>
    </source>
</evidence>
<keyword evidence="2" id="KW-0732">Signal</keyword>
<evidence type="ECO:0000256" key="2">
    <source>
        <dbReference type="ARBA" id="ARBA00022729"/>
    </source>
</evidence>
<comment type="caution">
    <text evidence="7">The sequence shown here is derived from an EMBL/GenBank/DDBJ whole genome shotgun (WGS) entry which is preliminary data.</text>
</comment>
<evidence type="ECO:0000256" key="1">
    <source>
        <dbReference type="ARBA" id="ARBA00004442"/>
    </source>
</evidence>
<reference evidence="7 8" key="1">
    <citation type="submission" date="2024-06" db="EMBL/GenBank/DDBJ databases">
        <authorList>
            <person name="Kim D.-U."/>
        </authorList>
    </citation>
    <scope>NUCLEOTIDE SEQUENCE [LARGE SCALE GENOMIC DNA]</scope>
    <source>
        <strain evidence="7 8">KACC15460</strain>
    </source>
</reference>
<dbReference type="NCBIfam" id="TIGR01414">
    <property type="entry name" value="autotrans_barl"/>
    <property type="match status" value="1"/>
</dbReference>
<dbReference type="Pfam" id="PF13505">
    <property type="entry name" value="OMP_b-brl"/>
    <property type="match status" value="1"/>
</dbReference>
<feature type="domain" description="Outer membrane protein beta-barrel" evidence="6">
    <location>
        <begin position="6"/>
        <end position="212"/>
    </location>
</feature>
<keyword evidence="3" id="KW-0472">Membrane</keyword>
<sequence length="212" mass="23301">MNGAEALPVAATYNWSGGYVGAQIGYAWGRSVFSTPNDDETGRFDPDSVIGGLYLGYNHQINGGPWVVGVDGDLTFGGEHKAHKWSWSGDGVYDPDHVTIGQIDYAVALRARVGYAVDRWLPYVAGGVSTARFAFALDHDGTENWDFQQKQTLTGWNIGVGVEYAATDNLVVRAEYRYTDFGSKNYYDANWDGESKINLSSNDLRLGVAYKF</sequence>
<accession>A0ABV2DPN9</accession>
<comment type="similarity">
    <text evidence="5">Belongs to the Omp25/RopB family.</text>
</comment>
<dbReference type="SUPFAM" id="SSF56925">
    <property type="entry name" value="OMPA-like"/>
    <property type="match status" value="1"/>
</dbReference>
<name>A0ABV2DPN9_9HYPH</name>